<dbReference type="Proteomes" id="UP001155220">
    <property type="component" value="Unassembled WGS sequence"/>
</dbReference>
<keyword evidence="2" id="KW-1185">Reference proteome</keyword>
<comment type="caution">
    <text evidence="1">The sequence shown here is derived from an EMBL/GenBank/DDBJ whole genome shotgun (WGS) entry which is preliminary data.</text>
</comment>
<dbReference type="RefSeq" id="WP_253963301.1">
    <property type="nucleotide sequence ID" value="NZ_JALHBS010000026.1"/>
</dbReference>
<organism evidence="1 2">
    <name type="scientific">Aurantimonas marianensis</name>
    <dbReference type="NCBI Taxonomy" id="2920428"/>
    <lineage>
        <taxon>Bacteria</taxon>
        <taxon>Pseudomonadati</taxon>
        <taxon>Pseudomonadota</taxon>
        <taxon>Alphaproteobacteria</taxon>
        <taxon>Hyphomicrobiales</taxon>
        <taxon>Aurantimonadaceae</taxon>
        <taxon>Aurantimonas</taxon>
    </lineage>
</organism>
<accession>A0A9X2H5V2</accession>
<dbReference type="EMBL" id="JALHBS010000026">
    <property type="protein sequence ID" value="MCP3054395.1"/>
    <property type="molecule type" value="Genomic_DNA"/>
</dbReference>
<name>A0A9X2H5V2_9HYPH</name>
<evidence type="ECO:0000313" key="1">
    <source>
        <dbReference type="EMBL" id="MCP3054395.1"/>
    </source>
</evidence>
<protein>
    <submittedName>
        <fullName evidence="1">Uncharacterized protein</fullName>
    </submittedName>
</protein>
<gene>
    <name evidence="1" type="ORF">MJ956_04445</name>
</gene>
<dbReference type="AlphaFoldDB" id="A0A9X2H5V2"/>
<sequence>MLAVAPPDGANSDFTIVRAIVYRFDGRSGEDLRGIDEIDTVLIEIGLSLRIIPFEFDGWTLRRSLDDTRIVYPSASVALLPPLMRSAETPRPILENGPT</sequence>
<reference evidence="1" key="1">
    <citation type="submission" date="2022-03" db="EMBL/GenBank/DDBJ databases">
        <title>Aurantimonas Liuensis sp. Nov., isolated from the hadal seawater of the Mariana Trench.</title>
        <authorList>
            <person name="Liu R."/>
        </authorList>
    </citation>
    <scope>NUCLEOTIDE SEQUENCE</scope>
    <source>
        <strain evidence="1">LRZ36</strain>
    </source>
</reference>
<evidence type="ECO:0000313" key="2">
    <source>
        <dbReference type="Proteomes" id="UP001155220"/>
    </source>
</evidence>
<proteinExistence type="predicted"/>